<evidence type="ECO:0000313" key="4">
    <source>
        <dbReference type="EMBL" id="VFT88865.1"/>
    </source>
</evidence>
<dbReference type="InterPro" id="IPR036282">
    <property type="entry name" value="Glutathione-S-Trfase_C_sf"/>
</dbReference>
<dbReference type="EMBL" id="CAADRA010005353">
    <property type="protein sequence ID" value="VFT88865.1"/>
    <property type="molecule type" value="Genomic_DNA"/>
</dbReference>
<dbReference type="OrthoDB" id="69986at2759"/>
<dbReference type="InterPro" id="IPR010987">
    <property type="entry name" value="Glutathione-S-Trfase_C-like"/>
</dbReference>
<sequence length="210" mass="23642">MAAPQDLTLVYFDAPWRAEPIRYILSYGKIAFNDDRIPLQLYFEKKPSLDLPFGQIPTFNINGTTYAQTNAIARYAAKLTGLYPSDPLEALEVDMIVDAAVEATMAIVDALHSFKNDEDQAKAVAEFNKSLLPRILHGLEKRVVGPYFTGDKVTAADFYWLHVYYHAWTTNLNHVEASPADFPKLKAIATTLHACDELADYFAKHKQENV</sequence>
<organism evidence="4 5">
    <name type="scientific">Aphanomyces stellatus</name>
    <dbReference type="NCBI Taxonomy" id="120398"/>
    <lineage>
        <taxon>Eukaryota</taxon>
        <taxon>Sar</taxon>
        <taxon>Stramenopiles</taxon>
        <taxon>Oomycota</taxon>
        <taxon>Saprolegniomycetes</taxon>
        <taxon>Saprolegniales</taxon>
        <taxon>Verrucalvaceae</taxon>
        <taxon>Aphanomyces</taxon>
    </lineage>
</organism>
<dbReference type="Gene3D" id="1.20.1050.130">
    <property type="match status" value="1"/>
</dbReference>
<evidence type="ECO:0000259" key="2">
    <source>
        <dbReference type="PROSITE" id="PS50405"/>
    </source>
</evidence>
<dbReference type="CDD" id="cd03039">
    <property type="entry name" value="GST_N_Sigma_like"/>
    <property type="match status" value="1"/>
</dbReference>
<gene>
    <name evidence="4" type="primary">Aste57867_12010</name>
    <name evidence="3" type="ORF">As57867_011965</name>
    <name evidence="4" type="ORF">ASTE57867_12010</name>
</gene>
<feature type="domain" description="GST C-terminal" evidence="2">
    <location>
        <begin position="86"/>
        <end position="210"/>
    </location>
</feature>
<dbReference type="Pfam" id="PF14497">
    <property type="entry name" value="GST_C_3"/>
    <property type="match status" value="1"/>
</dbReference>
<dbReference type="PANTHER" id="PTHR11571">
    <property type="entry name" value="GLUTATHIONE S-TRANSFERASE"/>
    <property type="match status" value="1"/>
</dbReference>
<dbReference type="SUPFAM" id="SSF47616">
    <property type="entry name" value="GST C-terminal domain-like"/>
    <property type="match status" value="1"/>
</dbReference>
<dbReference type="SFLD" id="SFLDG00363">
    <property type="entry name" value="AMPS_(cytGST):_Alpha-__Mu-__Pi"/>
    <property type="match status" value="1"/>
</dbReference>
<dbReference type="Proteomes" id="UP000332933">
    <property type="component" value="Unassembled WGS sequence"/>
</dbReference>
<feature type="domain" description="GST N-terminal" evidence="1">
    <location>
        <begin position="5"/>
        <end position="84"/>
    </location>
</feature>
<dbReference type="Pfam" id="PF02798">
    <property type="entry name" value="GST_N"/>
    <property type="match status" value="1"/>
</dbReference>
<evidence type="ECO:0000259" key="1">
    <source>
        <dbReference type="PROSITE" id="PS50404"/>
    </source>
</evidence>
<dbReference type="InterPro" id="IPR004046">
    <property type="entry name" value="GST_C"/>
</dbReference>
<dbReference type="GO" id="GO:0004364">
    <property type="term" value="F:glutathione transferase activity"/>
    <property type="evidence" value="ECO:0007669"/>
    <property type="project" value="TreeGrafter"/>
</dbReference>
<dbReference type="PANTHER" id="PTHR11571:SF252">
    <property type="entry name" value="GLUTATHIONE S-TRANSFERASE"/>
    <property type="match status" value="1"/>
</dbReference>
<reference evidence="4 5" key="1">
    <citation type="submission" date="2019-03" db="EMBL/GenBank/DDBJ databases">
        <authorList>
            <person name="Gaulin E."/>
            <person name="Dumas B."/>
        </authorList>
    </citation>
    <scope>NUCLEOTIDE SEQUENCE [LARGE SCALE GENOMIC DNA]</scope>
    <source>
        <strain evidence="4">CBS 568.67</strain>
    </source>
</reference>
<reference evidence="3" key="2">
    <citation type="submission" date="2019-06" db="EMBL/GenBank/DDBJ databases">
        <title>Genomics analysis of Aphanomyces spp. identifies a new class of oomycete effector associated with host adaptation.</title>
        <authorList>
            <person name="Gaulin E."/>
        </authorList>
    </citation>
    <scope>NUCLEOTIDE SEQUENCE</scope>
    <source>
        <strain evidence="3">CBS 578.67</strain>
    </source>
</reference>
<dbReference type="PROSITE" id="PS50404">
    <property type="entry name" value="GST_NTER"/>
    <property type="match status" value="1"/>
</dbReference>
<dbReference type="InterPro" id="IPR036249">
    <property type="entry name" value="Thioredoxin-like_sf"/>
</dbReference>
<evidence type="ECO:0000313" key="5">
    <source>
        <dbReference type="Proteomes" id="UP000332933"/>
    </source>
</evidence>
<dbReference type="PROSITE" id="PS50405">
    <property type="entry name" value="GST_CTER"/>
    <property type="match status" value="1"/>
</dbReference>
<dbReference type="EMBL" id="VJMH01005332">
    <property type="protein sequence ID" value="KAF0697297.1"/>
    <property type="molecule type" value="Genomic_DNA"/>
</dbReference>
<dbReference type="AlphaFoldDB" id="A0A485KUF0"/>
<dbReference type="SFLD" id="SFLDG01205">
    <property type="entry name" value="AMPS.1"/>
    <property type="match status" value="1"/>
</dbReference>
<dbReference type="InterPro" id="IPR040079">
    <property type="entry name" value="Glutathione_S-Trfase"/>
</dbReference>
<dbReference type="SUPFAM" id="SSF52833">
    <property type="entry name" value="Thioredoxin-like"/>
    <property type="match status" value="1"/>
</dbReference>
<proteinExistence type="predicted"/>
<evidence type="ECO:0000313" key="3">
    <source>
        <dbReference type="EMBL" id="KAF0697297.1"/>
    </source>
</evidence>
<dbReference type="InterPro" id="IPR050213">
    <property type="entry name" value="GST_superfamily"/>
</dbReference>
<dbReference type="GO" id="GO:0006749">
    <property type="term" value="P:glutathione metabolic process"/>
    <property type="evidence" value="ECO:0007669"/>
    <property type="project" value="TreeGrafter"/>
</dbReference>
<dbReference type="CDD" id="cd03192">
    <property type="entry name" value="GST_C_Sigma_like"/>
    <property type="match status" value="1"/>
</dbReference>
<dbReference type="SFLD" id="SFLDS00019">
    <property type="entry name" value="Glutathione_Transferase_(cytos"/>
    <property type="match status" value="1"/>
</dbReference>
<dbReference type="InterPro" id="IPR004045">
    <property type="entry name" value="Glutathione_S-Trfase_N"/>
</dbReference>
<keyword evidence="5" id="KW-1185">Reference proteome</keyword>
<accession>A0A485KUF0</accession>
<protein>
    <submittedName>
        <fullName evidence="4">Aste57867_12010 protein</fullName>
    </submittedName>
</protein>
<name>A0A485KUF0_9STRA</name>